<name>A0AAD5SNG0_9FUNG</name>
<keyword evidence="2" id="KW-1185">Reference proteome</keyword>
<proteinExistence type="predicted"/>
<dbReference type="AlphaFoldDB" id="A0AAD5SNG0"/>
<reference evidence="1" key="1">
    <citation type="submission" date="2020-05" db="EMBL/GenBank/DDBJ databases">
        <title>Phylogenomic resolution of chytrid fungi.</title>
        <authorList>
            <person name="Stajich J.E."/>
            <person name="Amses K."/>
            <person name="Simmons R."/>
            <person name="Seto K."/>
            <person name="Myers J."/>
            <person name="Bonds A."/>
            <person name="Quandt C.A."/>
            <person name="Barry K."/>
            <person name="Liu P."/>
            <person name="Grigoriev I."/>
            <person name="Longcore J.E."/>
            <person name="James T.Y."/>
        </authorList>
    </citation>
    <scope>NUCLEOTIDE SEQUENCE</scope>
    <source>
        <strain evidence="1">JEL0513</strain>
    </source>
</reference>
<evidence type="ECO:0000313" key="2">
    <source>
        <dbReference type="Proteomes" id="UP001211907"/>
    </source>
</evidence>
<evidence type="ECO:0000313" key="1">
    <source>
        <dbReference type="EMBL" id="KAJ3087309.1"/>
    </source>
</evidence>
<dbReference type="Proteomes" id="UP001211907">
    <property type="component" value="Unassembled WGS sequence"/>
</dbReference>
<organism evidence="1 2">
    <name type="scientific">Physocladia obscura</name>
    <dbReference type="NCBI Taxonomy" id="109957"/>
    <lineage>
        <taxon>Eukaryota</taxon>
        <taxon>Fungi</taxon>
        <taxon>Fungi incertae sedis</taxon>
        <taxon>Chytridiomycota</taxon>
        <taxon>Chytridiomycota incertae sedis</taxon>
        <taxon>Chytridiomycetes</taxon>
        <taxon>Chytridiales</taxon>
        <taxon>Chytriomycetaceae</taxon>
        <taxon>Physocladia</taxon>
    </lineage>
</organism>
<protein>
    <submittedName>
        <fullName evidence="1">Uncharacterized protein</fullName>
    </submittedName>
</protein>
<comment type="caution">
    <text evidence="1">The sequence shown here is derived from an EMBL/GenBank/DDBJ whole genome shotgun (WGS) entry which is preliminary data.</text>
</comment>
<accession>A0AAD5SNG0</accession>
<sequence>MIDVIHEPSKVFDLEIPLDRTLRTQNDFTWEKMARLCGVTEVEKEFEENASKNKTEKSIL</sequence>
<dbReference type="EMBL" id="JADGJH010004086">
    <property type="protein sequence ID" value="KAJ3087309.1"/>
    <property type="molecule type" value="Genomic_DNA"/>
</dbReference>
<gene>
    <name evidence="1" type="ORF">HK100_008403</name>
</gene>